<dbReference type="EMBL" id="SMAI01000020">
    <property type="protein sequence ID" value="TCT00967.1"/>
    <property type="molecule type" value="Genomic_DNA"/>
</dbReference>
<evidence type="ECO:0000259" key="2">
    <source>
        <dbReference type="Pfam" id="PF14415"/>
    </source>
</evidence>
<reference evidence="3 4" key="1">
    <citation type="submission" date="2019-03" db="EMBL/GenBank/DDBJ databases">
        <title>Genomic Encyclopedia of Type Strains, Phase IV (KMG-IV): sequencing the most valuable type-strain genomes for metagenomic binning, comparative biology and taxonomic classification.</title>
        <authorList>
            <person name="Goeker M."/>
        </authorList>
    </citation>
    <scope>NUCLEOTIDE SEQUENCE [LARGE SCALE GENOMIC DNA]</scope>
    <source>
        <strain evidence="3 4">DSM 9035</strain>
    </source>
</reference>
<dbReference type="RefSeq" id="WP_132035757.1">
    <property type="nucleotide sequence ID" value="NZ_SMAI01000020.1"/>
</dbReference>
<keyword evidence="4" id="KW-1185">Reference proteome</keyword>
<proteinExistence type="predicted"/>
<feature type="domain" description="DUF4424" evidence="2">
    <location>
        <begin position="26"/>
        <end position="334"/>
    </location>
</feature>
<feature type="chain" id="PRO_5020867717" evidence="1">
    <location>
        <begin position="27"/>
        <end position="342"/>
    </location>
</feature>
<dbReference type="InterPro" id="IPR025538">
    <property type="entry name" value="DUF4424"/>
</dbReference>
<gene>
    <name evidence="3" type="ORF">EDC64_12055</name>
</gene>
<dbReference type="Pfam" id="PF14415">
    <property type="entry name" value="DUF4424"/>
    <property type="match status" value="1"/>
</dbReference>
<name>A0A4R3LS19_9HYPH</name>
<organism evidence="3 4">
    <name type="scientific">Aquabacter spiritensis</name>
    <dbReference type="NCBI Taxonomy" id="933073"/>
    <lineage>
        <taxon>Bacteria</taxon>
        <taxon>Pseudomonadati</taxon>
        <taxon>Pseudomonadota</taxon>
        <taxon>Alphaproteobacteria</taxon>
        <taxon>Hyphomicrobiales</taxon>
        <taxon>Xanthobacteraceae</taxon>
        <taxon>Aquabacter</taxon>
    </lineage>
</organism>
<dbReference type="OrthoDB" id="7299818at2"/>
<accession>A0A4R3LS19</accession>
<feature type="signal peptide" evidence="1">
    <location>
        <begin position="1"/>
        <end position="26"/>
    </location>
</feature>
<dbReference type="AlphaFoldDB" id="A0A4R3LS19"/>
<evidence type="ECO:0000256" key="1">
    <source>
        <dbReference type="SAM" id="SignalP"/>
    </source>
</evidence>
<dbReference type="Proteomes" id="UP000294664">
    <property type="component" value="Unassembled WGS sequence"/>
</dbReference>
<sequence length="342" mass="37781">MGFLRTLGWAPLVVAAALSLGSGARANDTSAALGTGGLLFVQNDVVSMLSEDLFVSEKEIRVRYVFRNTSAEDVRTIVAFPMPDLVYSEQEIAIPNPDAANFLDFQTQVDGAPVETQIEQRVFALGIERTGLLKALNIPLAPIQRATLDALDKLPADKQQQLFELGLVRRDDYDAGKGMERHLAPLNWTLKTVYFWTQTFPKGRDLVVEHRYRPSVGVSVGTLLGMPTKEPFLVRELKRMDETFCIDSAFKATVARAPRIKGSESPAFSEARIDYVLKTGSNWFGPIADFTLTIDKGAPANLISFCGSGVKKIGPTTFQMHATDFYPERDLNILILKPAPRE</sequence>
<keyword evidence="1" id="KW-0732">Signal</keyword>
<dbReference type="Gene3D" id="2.60.40.3680">
    <property type="match status" value="1"/>
</dbReference>
<comment type="caution">
    <text evidence="3">The sequence shown here is derived from an EMBL/GenBank/DDBJ whole genome shotgun (WGS) entry which is preliminary data.</text>
</comment>
<evidence type="ECO:0000313" key="3">
    <source>
        <dbReference type="EMBL" id="TCT00967.1"/>
    </source>
</evidence>
<evidence type="ECO:0000313" key="4">
    <source>
        <dbReference type="Proteomes" id="UP000294664"/>
    </source>
</evidence>
<protein>
    <submittedName>
        <fullName evidence="3">Uncharacterized protein DUF4424</fullName>
    </submittedName>
</protein>